<evidence type="ECO:0000313" key="1">
    <source>
        <dbReference type="EMBL" id="RJP16123.1"/>
    </source>
</evidence>
<dbReference type="EMBL" id="QZKU01000128">
    <property type="protein sequence ID" value="RJP16123.1"/>
    <property type="molecule type" value="Genomic_DNA"/>
</dbReference>
<protein>
    <recommendedName>
        <fullName evidence="3">Glycosyltransferase subfamily 4-like N-terminal domain-containing protein</fullName>
    </recommendedName>
</protein>
<comment type="caution">
    <text evidence="1">The sequence shown here is derived from an EMBL/GenBank/DDBJ whole genome shotgun (WGS) entry which is preliminary data.</text>
</comment>
<dbReference type="AlphaFoldDB" id="A0A3A4N225"/>
<organism evidence="1 2">
    <name type="scientific">Abyssobacteria bacterium (strain SURF_5)</name>
    <dbReference type="NCBI Taxonomy" id="2093360"/>
    <lineage>
        <taxon>Bacteria</taxon>
        <taxon>Pseudomonadati</taxon>
        <taxon>Candidatus Hydrogenedentota</taxon>
        <taxon>Candidatus Abyssobacteria</taxon>
    </lineage>
</organism>
<accession>A0A3A4N225</accession>
<evidence type="ECO:0008006" key="3">
    <source>
        <dbReference type="Google" id="ProtNLM"/>
    </source>
</evidence>
<name>A0A3A4N225_ABYX5</name>
<gene>
    <name evidence="1" type="ORF">C4520_19095</name>
</gene>
<reference evidence="1 2" key="1">
    <citation type="journal article" date="2017" name="ISME J.">
        <title>Energy and carbon metabolisms in a deep terrestrial subsurface fluid microbial community.</title>
        <authorList>
            <person name="Momper L."/>
            <person name="Jungbluth S.P."/>
            <person name="Lee M.D."/>
            <person name="Amend J.P."/>
        </authorList>
    </citation>
    <scope>NUCLEOTIDE SEQUENCE [LARGE SCALE GENOMIC DNA]</scope>
    <source>
        <strain evidence="1">SURF_5</strain>
    </source>
</reference>
<evidence type="ECO:0000313" key="2">
    <source>
        <dbReference type="Proteomes" id="UP000265882"/>
    </source>
</evidence>
<dbReference type="Gene3D" id="3.40.50.2000">
    <property type="entry name" value="Glycogen Phosphorylase B"/>
    <property type="match status" value="1"/>
</dbReference>
<proteinExistence type="predicted"/>
<sequence length="605" mass="68151">MKVSHLLSPEPLELKRKSLRLGILHYHLKTGGVVSVMRDIIEALRRYGSYSACEIEVLASLESAGDLHVAFGSAADGGGGCNVIPVSGLAYHDVPYPDPESFLKASYDLAFEILAALQLEKNSAEYPYILHAHNISLGKNPTATMAFRWISHLARKRSLPLWLINQVHDFAENNRSDRLEALYNCTGRRDEILARSIMYPAEPNIIYVTINSADIENLRAFGIPDNRIYLLPDSIEVERFERNPLWDEAEWKRNGLSNADYKEVMLRMLSDFAAATYQPFDRSLPILLSPMKVMRRKNNLEALLLVLLFGRMGRNYQLLISLNANSAADKIYEQYLKECAVACGIPVLVGFGHHLVSNGRERVVRDGQLNQFTLSDVIALSRAVLTTSFIEGFGFVYHEGWLSRKMVCGRKIPEIVADFEANGMDTGHFYERLAVSVSDLPDLETRLSDAYQRFVRRYGKEMPHAHDLTVLSGKDIIDAKTFMVNDERCIDFADLDAEMQRDLIARCASDVSVADKLIDRNPAVGATVKLLTDPARELIEKNASVVRSRYSLEATARRLEHLFAIGDSLFREELQSSVPAKENYAAVLEKYRKPHRIRLLLGSGQ</sequence>
<dbReference type="Proteomes" id="UP000265882">
    <property type="component" value="Unassembled WGS sequence"/>
</dbReference>
<dbReference type="SUPFAM" id="SSF53756">
    <property type="entry name" value="UDP-Glycosyltransferase/glycogen phosphorylase"/>
    <property type="match status" value="1"/>
</dbReference>